<reference evidence="2 3" key="1">
    <citation type="submission" date="2018-02" db="EMBL/GenBank/DDBJ databases">
        <authorList>
            <person name="Dubost A."/>
        </authorList>
    </citation>
    <scope>NUCLEOTIDE SEQUENCE [LARGE SCALE GENOMIC DNA]</scope>
    <source>
        <strain evidence="3">JV551A3</strain>
    </source>
</reference>
<accession>A0AAQ1PBK6</accession>
<evidence type="ECO:0000313" key="3">
    <source>
        <dbReference type="Proteomes" id="UP000294335"/>
    </source>
</evidence>
<organism evidence="2 3">
    <name type="scientific">Pseudomonas inefficax</name>
    <dbReference type="NCBI Taxonomy" id="2078786"/>
    <lineage>
        <taxon>Bacteria</taxon>
        <taxon>Pseudomonadati</taxon>
        <taxon>Pseudomonadota</taxon>
        <taxon>Gammaproteobacteria</taxon>
        <taxon>Pseudomonadales</taxon>
        <taxon>Pseudomonadaceae</taxon>
        <taxon>Pseudomonas</taxon>
    </lineage>
</organism>
<evidence type="ECO:0000313" key="2">
    <source>
        <dbReference type="EMBL" id="SPO61219.1"/>
    </source>
</evidence>
<comment type="caution">
    <text evidence="2">The sequence shown here is derived from an EMBL/GenBank/DDBJ whole genome shotgun (WGS) entry which is preliminary data.</text>
</comment>
<sequence length="45" mass="4401">MQDAVAASSYQGTVVGAVEAGLDAGDAAGSEEGHGRRPVVRGMVA</sequence>
<name>A0AAQ1PBK6_9PSED</name>
<dbReference type="Proteomes" id="UP000294335">
    <property type="component" value="Unassembled WGS sequence"/>
</dbReference>
<protein>
    <submittedName>
        <fullName evidence="2">Uncharacterized protein</fullName>
    </submittedName>
</protein>
<proteinExistence type="predicted"/>
<gene>
    <name evidence="2" type="ORF">JV551A3_V1_1230115</name>
</gene>
<feature type="region of interest" description="Disordered" evidence="1">
    <location>
        <begin position="25"/>
        <end position="45"/>
    </location>
</feature>
<dbReference type="EMBL" id="OPYN01000123">
    <property type="protein sequence ID" value="SPO61219.1"/>
    <property type="molecule type" value="Genomic_DNA"/>
</dbReference>
<evidence type="ECO:0000256" key="1">
    <source>
        <dbReference type="SAM" id="MobiDB-lite"/>
    </source>
</evidence>
<keyword evidence="3" id="KW-1185">Reference proteome</keyword>
<dbReference type="AlphaFoldDB" id="A0AAQ1PBK6"/>